<feature type="region of interest" description="Disordered" evidence="1">
    <location>
        <begin position="169"/>
        <end position="251"/>
    </location>
</feature>
<feature type="compositionally biased region" description="Basic and acidic residues" evidence="1">
    <location>
        <begin position="175"/>
        <end position="201"/>
    </location>
</feature>
<sequence length="368" mass="43013">FVCLFESTQFFTFAKKKRKIQEIDIVPWVPFRNHRLSNVTILLRFLFDHSSKFRSTLTNIRLVTSIPNFNALKHLHRISLFWKLRQVMDACRGSTSSTDSNSNSLKVNTSNKDKPLTVQLKLFLHLNTPPNEAIRKKWELFLTFVYRTVWQRGYPIEFVLHIRYRHEGAQQQAKAKTETKAKTTEMKTEAEVKDNVKKDTSISKTKYSTSSSDSCSTDSIEERKKHKQGQEEQKQGSKKSEKMEHEPREVRERRRMFNNYYRFISQEDTLSFVQFLQLTYKNLTQHCHQSCPFSVISIPSDPALFDIVTAQKNAPTTFDRDDSALLSLAESDYSSDMTGDDTTDEYDDYDDDEEEPEDDDDDIDSENE</sequence>
<keyword evidence="3" id="KW-1185">Reference proteome</keyword>
<comment type="caution">
    <text evidence="2">The sequence shown here is derived from an EMBL/GenBank/DDBJ whole genome shotgun (WGS) entry which is preliminary data.</text>
</comment>
<organism evidence="2 3">
    <name type="scientific">Reticulomyxa filosa</name>
    <dbReference type="NCBI Taxonomy" id="46433"/>
    <lineage>
        <taxon>Eukaryota</taxon>
        <taxon>Sar</taxon>
        <taxon>Rhizaria</taxon>
        <taxon>Retaria</taxon>
        <taxon>Foraminifera</taxon>
        <taxon>Monothalamids</taxon>
        <taxon>Reticulomyxidae</taxon>
        <taxon>Reticulomyxa</taxon>
    </lineage>
</organism>
<proteinExistence type="predicted"/>
<feature type="compositionally biased region" description="Basic and acidic residues" evidence="1">
    <location>
        <begin position="220"/>
        <end position="251"/>
    </location>
</feature>
<evidence type="ECO:0000313" key="3">
    <source>
        <dbReference type="Proteomes" id="UP000023152"/>
    </source>
</evidence>
<dbReference type="AlphaFoldDB" id="X6M8G6"/>
<dbReference type="EMBL" id="ASPP01023915">
    <property type="protein sequence ID" value="ETO09767.1"/>
    <property type="molecule type" value="Genomic_DNA"/>
</dbReference>
<evidence type="ECO:0000256" key="1">
    <source>
        <dbReference type="SAM" id="MobiDB-lite"/>
    </source>
</evidence>
<feature type="compositionally biased region" description="Low complexity" evidence="1">
    <location>
        <begin position="202"/>
        <end position="218"/>
    </location>
</feature>
<feature type="region of interest" description="Disordered" evidence="1">
    <location>
        <begin position="329"/>
        <end position="368"/>
    </location>
</feature>
<feature type="compositionally biased region" description="Acidic residues" evidence="1">
    <location>
        <begin position="338"/>
        <end position="368"/>
    </location>
</feature>
<evidence type="ECO:0000313" key="2">
    <source>
        <dbReference type="EMBL" id="ETO09767.1"/>
    </source>
</evidence>
<name>X6M8G6_RETFI</name>
<feature type="non-terminal residue" evidence="2">
    <location>
        <position position="1"/>
    </location>
</feature>
<accession>X6M8G6</accession>
<dbReference type="Proteomes" id="UP000023152">
    <property type="component" value="Unassembled WGS sequence"/>
</dbReference>
<protein>
    <submittedName>
        <fullName evidence="2">Calsequestrin, skeletal muscle isoform</fullName>
    </submittedName>
</protein>
<gene>
    <name evidence="2" type="ORF">RFI_27610</name>
</gene>
<reference evidence="2 3" key="1">
    <citation type="journal article" date="2013" name="Curr. Biol.">
        <title>The Genome of the Foraminiferan Reticulomyxa filosa.</title>
        <authorList>
            <person name="Glockner G."/>
            <person name="Hulsmann N."/>
            <person name="Schleicher M."/>
            <person name="Noegel A.A."/>
            <person name="Eichinger L."/>
            <person name="Gallinger C."/>
            <person name="Pawlowski J."/>
            <person name="Sierra R."/>
            <person name="Euteneuer U."/>
            <person name="Pillet L."/>
            <person name="Moustafa A."/>
            <person name="Platzer M."/>
            <person name="Groth M."/>
            <person name="Szafranski K."/>
            <person name="Schliwa M."/>
        </authorList>
    </citation>
    <scope>NUCLEOTIDE SEQUENCE [LARGE SCALE GENOMIC DNA]</scope>
</reference>